<dbReference type="SUPFAM" id="SSF53254">
    <property type="entry name" value="Phosphoglycerate mutase-like"/>
    <property type="match status" value="1"/>
</dbReference>
<dbReference type="InterPro" id="IPR050275">
    <property type="entry name" value="PGM_Phosphatase"/>
</dbReference>
<protein>
    <recommendedName>
        <fullName evidence="3">Phosphoglycerate mutase</fullName>
    </recommendedName>
</protein>
<reference evidence="1" key="1">
    <citation type="submission" date="2023-02" db="EMBL/GenBank/DDBJ databases">
        <authorList>
            <person name="Palmer J.M."/>
        </authorList>
    </citation>
    <scope>NUCLEOTIDE SEQUENCE</scope>
    <source>
        <strain evidence="1">FW57</strain>
    </source>
</reference>
<dbReference type="InterPro" id="IPR029033">
    <property type="entry name" value="His_PPase_superfam"/>
</dbReference>
<evidence type="ECO:0000313" key="2">
    <source>
        <dbReference type="Proteomes" id="UP001197093"/>
    </source>
</evidence>
<dbReference type="PANTHER" id="PTHR48100:SF1">
    <property type="entry name" value="HISTIDINE PHOSPHATASE FAMILY PROTEIN-RELATED"/>
    <property type="match status" value="1"/>
</dbReference>
<gene>
    <name evidence="1" type="ORF">NEMBOFW57_009610</name>
</gene>
<organism evidence="1 2">
    <name type="scientific">Staphylotrichum longicolle</name>
    <dbReference type="NCBI Taxonomy" id="669026"/>
    <lineage>
        <taxon>Eukaryota</taxon>
        <taxon>Fungi</taxon>
        <taxon>Dikarya</taxon>
        <taxon>Ascomycota</taxon>
        <taxon>Pezizomycotina</taxon>
        <taxon>Sordariomycetes</taxon>
        <taxon>Sordariomycetidae</taxon>
        <taxon>Sordariales</taxon>
        <taxon>Chaetomiaceae</taxon>
        <taxon>Staphylotrichum</taxon>
    </lineage>
</organism>
<dbReference type="AlphaFoldDB" id="A0AAD4ET48"/>
<dbReference type="Pfam" id="PF00300">
    <property type="entry name" value="His_Phos_1"/>
    <property type="match status" value="1"/>
</dbReference>
<evidence type="ECO:0000313" key="1">
    <source>
        <dbReference type="EMBL" id="KAG7284992.1"/>
    </source>
</evidence>
<dbReference type="GO" id="GO:0016791">
    <property type="term" value="F:phosphatase activity"/>
    <property type="evidence" value="ECO:0007669"/>
    <property type="project" value="TreeGrafter"/>
</dbReference>
<dbReference type="CDD" id="cd07067">
    <property type="entry name" value="HP_PGM_like"/>
    <property type="match status" value="1"/>
</dbReference>
<proteinExistence type="predicted"/>
<comment type="caution">
    <text evidence="1">The sequence shown here is derived from an EMBL/GenBank/DDBJ whole genome shotgun (WGS) entry which is preliminary data.</text>
</comment>
<dbReference type="GO" id="GO:0005737">
    <property type="term" value="C:cytoplasm"/>
    <property type="evidence" value="ECO:0007669"/>
    <property type="project" value="TreeGrafter"/>
</dbReference>
<dbReference type="SMART" id="SM00855">
    <property type="entry name" value="PGAM"/>
    <property type="match status" value="1"/>
</dbReference>
<dbReference type="PANTHER" id="PTHR48100">
    <property type="entry name" value="BROAD-SPECIFICITY PHOSPHATASE YOR283W-RELATED"/>
    <property type="match status" value="1"/>
</dbReference>
<dbReference type="Proteomes" id="UP001197093">
    <property type="component" value="Unassembled WGS sequence"/>
</dbReference>
<evidence type="ECO:0008006" key="3">
    <source>
        <dbReference type="Google" id="ProtNLM"/>
    </source>
</evidence>
<dbReference type="InterPro" id="IPR013078">
    <property type="entry name" value="His_Pase_superF_clade-1"/>
</dbReference>
<name>A0AAD4ET48_9PEZI</name>
<keyword evidence="2" id="KW-1185">Reference proteome</keyword>
<dbReference type="EMBL" id="JAHCVI010000005">
    <property type="protein sequence ID" value="KAG7284992.1"/>
    <property type="molecule type" value="Genomic_DNA"/>
</dbReference>
<accession>A0AAD4ET48</accession>
<sequence length="304" mass="33363">MATTTPRFQFTAVNGFFQQDSAPANAALEAVTLPGLGLLDRVYDTDDAFDPRGEKHPWERFAHYLDHLNRSGGGQTVYKLLYAARHGEGYHNVKEAEVGTAEWESHWAKLDGDGTITWADAHLTPRGEAQARAMRTFWADAASTLHLPLPPRHYASPLARCLDTCALAFSGGGGGGPALPEGARFAPVVKELLRERLGVHTCDRRRSRTWIRETHPAFGFEEGFAEQDGLWRPDVRETLAEHAVRVEAFLEDLFGSESAPIVSVTAHSGTILALWEVIGHAEVRVAPGAIVPILIKAEEVRGEE</sequence>
<dbReference type="Gene3D" id="3.40.50.1240">
    <property type="entry name" value="Phosphoglycerate mutase-like"/>
    <property type="match status" value="1"/>
</dbReference>